<dbReference type="Proteomes" id="UP001642464">
    <property type="component" value="Unassembled WGS sequence"/>
</dbReference>
<dbReference type="Pfam" id="PF00860">
    <property type="entry name" value="Xan_ur_permease"/>
    <property type="match status" value="1"/>
</dbReference>
<reference evidence="9 10" key="1">
    <citation type="submission" date="2024-02" db="EMBL/GenBank/DDBJ databases">
        <authorList>
            <person name="Chen Y."/>
            <person name="Shah S."/>
            <person name="Dougan E. K."/>
            <person name="Thang M."/>
            <person name="Chan C."/>
        </authorList>
    </citation>
    <scope>NUCLEOTIDE SEQUENCE [LARGE SCALE GENOMIC DNA]</scope>
</reference>
<protein>
    <submittedName>
        <fullName evidence="9">Purine permease C1399.01c</fullName>
    </submittedName>
</protein>
<evidence type="ECO:0000313" key="9">
    <source>
        <dbReference type="EMBL" id="CAK8995552.1"/>
    </source>
</evidence>
<evidence type="ECO:0000256" key="4">
    <source>
        <dbReference type="ARBA" id="ARBA00022692"/>
    </source>
</evidence>
<feature type="transmembrane region" description="Helical" evidence="8">
    <location>
        <begin position="255"/>
        <end position="273"/>
    </location>
</feature>
<organism evidence="9 10">
    <name type="scientific">Durusdinium trenchii</name>
    <dbReference type="NCBI Taxonomy" id="1381693"/>
    <lineage>
        <taxon>Eukaryota</taxon>
        <taxon>Sar</taxon>
        <taxon>Alveolata</taxon>
        <taxon>Dinophyceae</taxon>
        <taxon>Suessiales</taxon>
        <taxon>Symbiodiniaceae</taxon>
        <taxon>Durusdinium</taxon>
    </lineage>
</organism>
<keyword evidence="4 8" id="KW-0812">Transmembrane</keyword>
<evidence type="ECO:0000256" key="1">
    <source>
        <dbReference type="ARBA" id="ARBA00004141"/>
    </source>
</evidence>
<name>A0ABP0I0Q0_9DINO</name>
<feature type="transmembrane region" description="Helical" evidence="8">
    <location>
        <begin position="607"/>
        <end position="626"/>
    </location>
</feature>
<feature type="region of interest" description="Disordered" evidence="7">
    <location>
        <begin position="753"/>
        <end position="772"/>
    </location>
</feature>
<evidence type="ECO:0000256" key="5">
    <source>
        <dbReference type="ARBA" id="ARBA00022989"/>
    </source>
</evidence>
<feature type="transmembrane region" description="Helical" evidence="8">
    <location>
        <begin position="410"/>
        <end position="427"/>
    </location>
</feature>
<proteinExistence type="inferred from homology"/>
<comment type="similarity">
    <text evidence="2">Belongs to the nucleobase:cation symporter-2 (NCS2) (TC 2.A.40) family.</text>
</comment>
<comment type="subcellular location">
    <subcellularLocation>
        <location evidence="1">Membrane</location>
        <topology evidence="1">Multi-pass membrane protein</topology>
    </subcellularLocation>
</comment>
<evidence type="ECO:0000256" key="8">
    <source>
        <dbReference type="SAM" id="Phobius"/>
    </source>
</evidence>
<feature type="transmembrane region" description="Helical" evidence="8">
    <location>
        <begin position="185"/>
        <end position="206"/>
    </location>
</feature>
<dbReference type="InterPro" id="IPR006043">
    <property type="entry name" value="NCS2"/>
</dbReference>
<keyword evidence="3" id="KW-0813">Transport</keyword>
<feature type="transmembrane region" description="Helical" evidence="8">
    <location>
        <begin position="230"/>
        <end position="248"/>
    </location>
</feature>
<dbReference type="PANTHER" id="PTHR42810:SF2">
    <property type="entry name" value="PURINE PERMEASE C1399.01C-RELATED"/>
    <property type="match status" value="1"/>
</dbReference>
<accession>A0ABP0I0Q0</accession>
<dbReference type="NCBIfam" id="TIGR00801">
    <property type="entry name" value="ncs2"/>
    <property type="match status" value="1"/>
</dbReference>
<feature type="transmembrane region" description="Helical" evidence="8">
    <location>
        <begin position="385"/>
        <end position="403"/>
    </location>
</feature>
<evidence type="ECO:0000256" key="7">
    <source>
        <dbReference type="SAM" id="MobiDB-lite"/>
    </source>
</evidence>
<dbReference type="PANTHER" id="PTHR42810">
    <property type="entry name" value="PURINE PERMEASE C1399.01C-RELATED"/>
    <property type="match status" value="1"/>
</dbReference>
<sequence length="772" mass="81694">MVSEILEKKAPLMGHDLPPGELPFDISKHPACRHAEKSLSRWSEDMAFFRERAANAAQYSLKMKMGGQWPSMDALSHLQQEINHLKDTDEAAVAEALSVLLKAAGFVDDSKGEAQRNVCDATWRPRPRRDAIAEGRVRFTAEEIDETEAFGGLDSCSGVRCNGDGLIGLKTYDWKHLGEKMQAKLPLLVAIIMGLQHSLAMLGGIITPPSLIAGDACFNGDADLCNSRQYMISAALIASGLLSLVQILRWKLIGGYTLGTGLISVMGVSFTFLPIAREVVVSEIAAGNSGKDAYGKFLGTCLVASLTEIFISFVPPRILKKLFPPVVSGTCVTLIGAGLIGSGIKYWGGGVFCAENDMSRSAAFGGPQMCSGNGDVVLPYGAPEYIGLGFSVMIFLIFIQAVGSPFLKNCSVALALFFGYFCAGVAFKTDATSGEALAFVNTNKIDAAGTFTFLWTTTFNIGFYPPAFLPLVLGFVITSVETVGDIQATCDVSGLPLEGPDADSRIQGGLLADGLNSILAVLMTSPPNTTFSQNNGVIAITRCASRAAGIACCIWLILFGCFEKFGACIASIPDCVLGGMTTFLFANVFVSGINIVGAGGMGRRTRFILAVALGVGVGVAAMPNWAEGGGLAGFHGQNLKHNIGLWPASDVCDVFPTITVETTPAQCQVGAYTSNTMSQADCTAVSGTWTAAVTTQQTIKTCPGKSGGCCVKYNEGKKMWRDSLIIIMKTPYCIGTLLALFLHLLLPFETEELDETAEPSGPAPAKGTETDV</sequence>
<evidence type="ECO:0000256" key="3">
    <source>
        <dbReference type="ARBA" id="ARBA00022448"/>
    </source>
</evidence>
<evidence type="ECO:0000256" key="6">
    <source>
        <dbReference type="ARBA" id="ARBA00023136"/>
    </source>
</evidence>
<feature type="transmembrane region" description="Helical" evidence="8">
    <location>
        <begin position="326"/>
        <end position="348"/>
    </location>
</feature>
<gene>
    <name evidence="9" type="ORF">SCF082_LOCUS4412</name>
</gene>
<keyword evidence="5 8" id="KW-1133">Transmembrane helix</keyword>
<feature type="transmembrane region" description="Helical" evidence="8">
    <location>
        <begin position="724"/>
        <end position="746"/>
    </location>
</feature>
<feature type="transmembrane region" description="Helical" evidence="8">
    <location>
        <begin position="576"/>
        <end position="595"/>
    </location>
</feature>
<evidence type="ECO:0000313" key="10">
    <source>
        <dbReference type="Proteomes" id="UP001642464"/>
    </source>
</evidence>
<evidence type="ECO:0000256" key="2">
    <source>
        <dbReference type="ARBA" id="ARBA00008821"/>
    </source>
</evidence>
<feature type="transmembrane region" description="Helical" evidence="8">
    <location>
        <begin position="293"/>
        <end position="314"/>
    </location>
</feature>
<comment type="caution">
    <text evidence="9">The sequence shown here is derived from an EMBL/GenBank/DDBJ whole genome shotgun (WGS) entry which is preliminary data.</text>
</comment>
<dbReference type="InterPro" id="IPR006042">
    <property type="entry name" value="Xan_ur_permease"/>
</dbReference>
<keyword evidence="10" id="KW-1185">Reference proteome</keyword>
<dbReference type="EMBL" id="CAXAMM010002270">
    <property type="protein sequence ID" value="CAK8995552.1"/>
    <property type="molecule type" value="Genomic_DNA"/>
</dbReference>
<keyword evidence="6 8" id="KW-0472">Membrane</keyword>